<dbReference type="Proteomes" id="UP000008068">
    <property type="component" value="Unassembled WGS sequence"/>
</dbReference>
<protein>
    <submittedName>
        <fullName evidence="2">Uncharacterized protein</fullName>
    </submittedName>
</protein>
<organism evidence="3">
    <name type="scientific">Caenorhabditis brenneri</name>
    <name type="common">Nematode worm</name>
    <dbReference type="NCBI Taxonomy" id="135651"/>
    <lineage>
        <taxon>Eukaryota</taxon>
        <taxon>Metazoa</taxon>
        <taxon>Ecdysozoa</taxon>
        <taxon>Nematoda</taxon>
        <taxon>Chromadorea</taxon>
        <taxon>Rhabditida</taxon>
        <taxon>Rhabditina</taxon>
        <taxon>Rhabditomorpha</taxon>
        <taxon>Rhabditoidea</taxon>
        <taxon>Rhabditidae</taxon>
        <taxon>Peloderinae</taxon>
        <taxon>Caenorhabditis</taxon>
    </lineage>
</organism>
<evidence type="ECO:0000256" key="1">
    <source>
        <dbReference type="SAM" id="Phobius"/>
    </source>
</evidence>
<keyword evidence="3" id="KW-1185">Reference proteome</keyword>
<name>G0MW82_CAEBE</name>
<keyword evidence="1" id="KW-1133">Transmembrane helix</keyword>
<evidence type="ECO:0000313" key="2">
    <source>
        <dbReference type="EMBL" id="EGT45913.1"/>
    </source>
</evidence>
<gene>
    <name evidence="2" type="ORF">CAEBREN_14374</name>
</gene>
<feature type="transmembrane region" description="Helical" evidence="1">
    <location>
        <begin position="6"/>
        <end position="23"/>
    </location>
</feature>
<keyword evidence="1" id="KW-0812">Transmembrane</keyword>
<evidence type="ECO:0000313" key="3">
    <source>
        <dbReference type="Proteomes" id="UP000008068"/>
    </source>
</evidence>
<dbReference type="HOGENOM" id="CLU_2851752_0_0_1"/>
<accession>G0MW82</accession>
<keyword evidence="1" id="KW-0472">Membrane</keyword>
<dbReference type="InParanoid" id="G0MW82"/>
<dbReference type="EMBL" id="GL379816">
    <property type="protein sequence ID" value="EGT45913.1"/>
    <property type="molecule type" value="Genomic_DNA"/>
</dbReference>
<sequence>MMGLLYLLVSPAFALAFIYIVVIKKYYKKLDERAMQDLENNNNAGKGKDEEEDDVYAEIFKYGVM</sequence>
<reference evidence="3" key="1">
    <citation type="submission" date="2011-07" db="EMBL/GenBank/DDBJ databases">
        <authorList>
            <consortium name="Caenorhabditis brenneri Sequencing and Analysis Consortium"/>
            <person name="Wilson R.K."/>
        </authorList>
    </citation>
    <scope>NUCLEOTIDE SEQUENCE [LARGE SCALE GENOMIC DNA]</scope>
    <source>
        <strain evidence="3">PB2801</strain>
    </source>
</reference>
<proteinExistence type="predicted"/>
<dbReference type="AlphaFoldDB" id="G0MW82"/>